<evidence type="ECO:0000313" key="2">
    <source>
        <dbReference type="Proteomes" id="UP000604161"/>
    </source>
</evidence>
<gene>
    <name evidence="1" type="ORF">IF202_03385</name>
</gene>
<dbReference type="EMBL" id="JACYFC010000001">
    <property type="protein sequence ID" value="MBD5770081.1"/>
    <property type="molecule type" value="Genomic_DNA"/>
</dbReference>
<protein>
    <submittedName>
        <fullName evidence="1">Uncharacterized protein</fullName>
    </submittedName>
</protein>
<reference evidence="1 2" key="1">
    <citation type="submission" date="2020-09" db="EMBL/GenBank/DDBJ databases">
        <title>Marinomonas sp. nov., isolated from the cysticercosis algae of Qingdao, China.</title>
        <authorList>
            <person name="Sun X."/>
        </authorList>
    </citation>
    <scope>NUCLEOTIDE SEQUENCE [LARGE SCALE GENOMIC DNA]</scope>
    <source>
        <strain evidence="1 2">SM2066</strain>
    </source>
</reference>
<comment type="caution">
    <text evidence="1">The sequence shown here is derived from an EMBL/GenBank/DDBJ whole genome shotgun (WGS) entry which is preliminary data.</text>
</comment>
<name>A0ABR8NVJ8_9GAMM</name>
<accession>A0ABR8NVJ8</accession>
<keyword evidence="2" id="KW-1185">Reference proteome</keyword>
<proteinExistence type="predicted"/>
<organism evidence="1 2">
    <name type="scientific">Marinomonas colpomeniae</name>
    <dbReference type="NCBI Taxonomy" id="2774408"/>
    <lineage>
        <taxon>Bacteria</taxon>
        <taxon>Pseudomonadati</taxon>
        <taxon>Pseudomonadota</taxon>
        <taxon>Gammaproteobacteria</taxon>
        <taxon>Oceanospirillales</taxon>
        <taxon>Oceanospirillaceae</taxon>
        <taxon>Marinomonas</taxon>
    </lineage>
</organism>
<dbReference type="Proteomes" id="UP000604161">
    <property type="component" value="Unassembled WGS sequence"/>
</dbReference>
<dbReference type="RefSeq" id="WP_191593445.1">
    <property type="nucleotide sequence ID" value="NZ_JACYFC010000001.1"/>
</dbReference>
<sequence length="152" mass="17704">MSIKKISTQKGWVSLPIIALLLAVSALSARYQETLLASYKWRGQLSDVAEKQEIWRFFREGFVESPSFNLASLSVCVGFCELASLQNTSQEKEWNHDGKVLNYQWTRYEKFDVDTNLVETSYRLCATQNQQTYLCWWWRESKLISSGWVSIN</sequence>
<evidence type="ECO:0000313" key="1">
    <source>
        <dbReference type="EMBL" id="MBD5770081.1"/>
    </source>
</evidence>